<organism evidence="1 2">
    <name type="scientific">Strongylus vulgaris</name>
    <name type="common">Blood worm</name>
    <dbReference type="NCBI Taxonomy" id="40348"/>
    <lineage>
        <taxon>Eukaryota</taxon>
        <taxon>Metazoa</taxon>
        <taxon>Ecdysozoa</taxon>
        <taxon>Nematoda</taxon>
        <taxon>Chromadorea</taxon>
        <taxon>Rhabditida</taxon>
        <taxon>Rhabditina</taxon>
        <taxon>Rhabditomorpha</taxon>
        <taxon>Strongyloidea</taxon>
        <taxon>Strongylidae</taxon>
        <taxon>Strongylus</taxon>
    </lineage>
</organism>
<name>A0A3P7LBA0_STRVU</name>
<evidence type="ECO:0008006" key="3">
    <source>
        <dbReference type="Google" id="ProtNLM"/>
    </source>
</evidence>
<reference evidence="1 2" key="1">
    <citation type="submission" date="2018-11" db="EMBL/GenBank/DDBJ databases">
        <authorList>
            <consortium name="Pathogen Informatics"/>
        </authorList>
    </citation>
    <scope>NUCLEOTIDE SEQUENCE [LARGE SCALE GENOMIC DNA]</scope>
</reference>
<dbReference type="SUPFAM" id="SSF55797">
    <property type="entry name" value="PR-1-like"/>
    <property type="match status" value="1"/>
</dbReference>
<dbReference type="AlphaFoldDB" id="A0A3P7LBA0"/>
<dbReference type="OrthoDB" id="5872317at2759"/>
<evidence type="ECO:0000313" key="1">
    <source>
        <dbReference type="EMBL" id="VDM80015.1"/>
    </source>
</evidence>
<sequence length="138" mass="16165">MQEEPKGAALARYFKWAVEDWKEAVTQPLRADAVYMNRKDEPFANISLSPDSHCCAYVYRYYMQEEPKGAMLARYFKWAVEDWKEAVTQPLTADAVYMNRKDEPFANMIYNKSMTFGCAYRYCLDKERLAIACVYGDM</sequence>
<proteinExistence type="predicted"/>
<keyword evidence="2" id="KW-1185">Reference proteome</keyword>
<dbReference type="Proteomes" id="UP000270094">
    <property type="component" value="Unassembled WGS sequence"/>
</dbReference>
<protein>
    <recommendedName>
        <fullName evidence="3">SCP domain-containing protein</fullName>
    </recommendedName>
</protein>
<dbReference type="InterPro" id="IPR035940">
    <property type="entry name" value="CAP_sf"/>
</dbReference>
<dbReference type="EMBL" id="UYYB01107103">
    <property type="protein sequence ID" value="VDM80015.1"/>
    <property type="molecule type" value="Genomic_DNA"/>
</dbReference>
<dbReference type="Gene3D" id="3.40.33.10">
    <property type="entry name" value="CAP"/>
    <property type="match status" value="1"/>
</dbReference>
<evidence type="ECO:0000313" key="2">
    <source>
        <dbReference type="Proteomes" id="UP000270094"/>
    </source>
</evidence>
<gene>
    <name evidence="1" type="ORF">SVUK_LOCUS15013</name>
</gene>
<accession>A0A3P7LBA0</accession>